<sequence length="514" mass="56192">MRGSRKHRGQSTYQPIYERSLHLDIVFSELPATLYTLPSSCIAAILLHARPIQKKANWFICQRFTEVFISFQSQEPLRSRGTSYVLFERRLFTYGLNVSGQLGYKCTKVHTDSPQWVPMPAIASIYVGRGCFGAPLLSTRHTNSIAVFGVNQVGQLGIDRRQCILNTPHVVPIPGEVSRVSFFPGLTVVFCQWQRAWFISGDNTKGQLGVGDTNPRTGFVKVNVTGVQKIIGIDGRVYLAVESEGKRSILAAGDNRHGCLGVDSTSPNLTSFTPIKFHSNFNPSRIKGGPLASFFIGDGVCYAAGENSFGRLGVGHASKIDGPTRLPFPVYDVIISRNITVFRSTAGTLLCAGDNRTRPFPFDSETLTHPQPITATWPISRLILGNMSVFIQRGDGPDGAGVWYCRGYNPTGQLGVKPTRGEMGEVVSSWIPVKAGHIENIFRIPGIGALFYQGRKEDGVVVSGDTSHPAVGVAHPTTCASMVPIVRPIQECIQTLPCIVAEEKTVSKYASLYW</sequence>
<gene>
    <name evidence="1" type="ORF">J8273_1902</name>
</gene>
<evidence type="ECO:0000313" key="2">
    <source>
        <dbReference type="Proteomes" id="UP000717585"/>
    </source>
</evidence>
<name>A0A8J6B279_9EUKA</name>
<dbReference type="AlphaFoldDB" id="A0A8J6B279"/>
<dbReference type="GO" id="GO:0005737">
    <property type="term" value="C:cytoplasm"/>
    <property type="evidence" value="ECO:0007669"/>
    <property type="project" value="TreeGrafter"/>
</dbReference>
<keyword evidence="2" id="KW-1185">Reference proteome</keyword>
<accession>A0A8J6B279</accession>
<proteinExistence type="predicted"/>
<dbReference type="InterPro" id="IPR051553">
    <property type="entry name" value="Ran_GTPase-activating"/>
</dbReference>
<dbReference type="SUPFAM" id="SSF50985">
    <property type="entry name" value="RCC1/BLIP-II"/>
    <property type="match status" value="1"/>
</dbReference>
<protein>
    <submittedName>
        <fullName evidence="1">Uncharacterized protein</fullName>
    </submittedName>
</protein>
<evidence type="ECO:0000313" key="1">
    <source>
        <dbReference type="EMBL" id="KAG9396855.1"/>
    </source>
</evidence>
<dbReference type="Proteomes" id="UP000717585">
    <property type="component" value="Unassembled WGS sequence"/>
</dbReference>
<dbReference type="PANTHER" id="PTHR45982">
    <property type="entry name" value="REGULATOR OF CHROMOSOME CONDENSATION"/>
    <property type="match status" value="1"/>
</dbReference>
<dbReference type="OrthoDB" id="10256179at2759"/>
<dbReference type="InterPro" id="IPR009091">
    <property type="entry name" value="RCC1/BLIP-II"/>
</dbReference>
<reference evidence="1" key="1">
    <citation type="submission" date="2021-05" db="EMBL/GenBank/DDBJ databases">
        <title>A free-living protist that lacks canonical eukaryotic 1 DNA replication and segregation systems.</title>
        <authorList>
            <person name="Salas-Leiva D.E."/>
            <person name="Tromer E.C."/>
            <person name="Curtis B.A."/>
            <person name="Jerlstrom-Hultqvist J."/>
            <person name="Kolisko M."/>
            <person name="Yi Z."/>
            <person name="Salas-Leiva J.S."/>
            <person name="Gallot-Lavallee L."/>
            <person name="Kops G.J.P.L."/>
            <person name="Archibald J.M."/>
            <person name="Simpson A.G.B."/>
            <person name="Roger A.J."/>
        </authorList>
    </citation>
    <scope>NUCLEOTIDE SEQUENCE</scope>
    <source>
        <strain evidence="1">BICM</strain>
    </source>
</reference>
<dbReference type="PANTHER" id="PTHR45982:SF1">
    <property type="entry name" value="REGULATOR OF CHROMOSOME CONDENSATION"/>
    <property type="match status" value="1"/>
</dbReference>
<dbReference type="Gene3D" id="2.130.10.30">
    <property type="entry name" value="Regulator of chromosome condensation 1/beta-lactamase-inhibitor protein II"/>
    <property type="match status" value="2"/>
</dbReference>
<dbReference type="GO" id="GO:0005085">
    <property type="term" value="F:guanyl-nucleotide exchange factor activity"/>
    <property type="evidence" value="ECO:0007669"/>
    <property type="project" value="TreeGrafter"/>
</dbReference>
<comment type="caution">
    <text evidence="1">The sequence shown here is derived from an EMBL/GenBank/DDBJ whole genome shotgun (WGS) entry which is preliminary data.</text>
</comment>
<organism evidence="1 2">
    <name type="scientific">Carpediemonas membranifera</name>
    <dbReference type="NCBI Taxonomy" id="201153"/>
    <lineage>
        <taxon>Eukaryota</taxon>
        <taxon>Metamonada</taxon>
        <taxon>Carpediemonas-like organisms</taxon>
        <taxon>Carpediemonas</taxon>
    </lineage>
</organism>
<dbReference type="EMBL" id="JAHDYR010000005">
    <property type="protein sequence ID" value="KAG9396855.1"/>
    <property type="molecule type" value="Genomic_DNA"/>
</dbReference>